<feature type="repeat" description="TPR" evidence="1">
    <location>
        <begin position="83"/>
        <end position="116"/>
    </location>
</feature>
<dbReference type="InterPro" id="IPR019734">
    <property type="entry name" value="TPR_rpt"/>
</dbReference>
<dbReference type="CDD" id="cd03809">
    <property type="entry name" value="GT4_MtfB-like"/>
    <property type="match status" value="1"/>
</dbReference>
<keyword evidence="1" id="KW-0802">TPR repeat</keyword>
<dbReference type="Pfam" id="PF00534">
    <property type="entry name" value="Glycos_transf_1"/>
    <property type="match status" value="1"/>
</dbReference>
<evidence type="ECO:0000313" key="3">
    <source>
        <dbReference type="EMBL" id="MBD7941349.1"/>
    </source>
</evidence>
<dbReference type="PANTHER" id="PTHR46401:SF8">
    <property type="entry name" value="BLL6006 PROTEIN"/>
    <property type="match status" value="1"/>
</dbReference>
<name>A0ABR8R0M8_9CAUL</name>
<comment type="caution">
    <text evidence="3">The sequence shown here is derived from an EMBL/GenBank/DDBJ whole genome shotgun (WGS) entry which is preliminary data.</text>
</comment>
<dbReference type="SUPFAM" id="SSF53756">
    <property type="entry name" value="UDP-Glycosyltransferase/glycogen phosphorylase"/>
    <property type="match status" value="1"/>
</dbReference>
<dbReference type="Gene3D" id="3.40.50.2000">
    <property type="entry name" value="Glycogen Phosphorylase B"/>
    <property type="match status" value="1"/>
</dbReference>
<reference evidence="3 4" key="1">
    <citation type="submission" date="2020-08" db="EMBL/GenBank/DDBJ databases">
        <title>A Genomic Blueprint of the Chicken Gut Microbiome.</title>
        <authorList>
            <person name="Gilroy R."/>
            <person name="Ravi A."/>
            <person name="Getino M."/>
            <person name="Pursley I."/>
            <person name="Horton D.L."/>
            <person name="Alikhan N.-F."/>
            <person name="Baker D."/>
            <person name="Gharbi K."/>
            <person name="Hall N."/>
            <person name="Watson M."/>
            <person name="Adriaenssens E.M."/>
            <person name="Foster-Nyarko E."/>
            <person name="Jarju S."/>
            <person name="Secka A."/>
            <person name="Antonio M."/>
            <person name="Oren A."/>
            <person name="Chaudhuri R."/>
            <person name="La Ragione R.M."/>
            <person name="Hildebrand F."/>
            <person name="Pallen M.J."/>
        </authorList>
    </citation>
    <scope>NUCLEOTIDE SEQUENCE [LARGE SCALE GENOMIC DNA]</scope>
    <source>
        <strain evidence="3 4">Sa3CVA3</strain>
    </source>
</reference>
<sequence length="810" mass="90075">MSLLKRPGAASKTAITAAIRAGDAGRDARDWATAEKNYARALKLNPGLAGIWVQYGHALKEGGNLDEAGAAYAKAIAIAPMTADTHLQMGHLLKLQGRADDAAASYLRAVELDPELRFAVDELRHLAVKGVEWDTERLADAMEKPGAAASQPMTLEQLADQLERRLSSFQLFSETPASDADKRLLESIQDGLKAARKLSDAEQVSAQAQAEAAAHVVFDVSDLLSYFDNARLPTGIQRVQIEVITALLFDPVPGVAVEVCSFSKARDMWVTAPLPLFLRLCELALKSGDRTDLVWTEAVEEMQLALDIGRQLKFSQGAYLINLGTSWWLQNYFLHVRMAKERYGIHYIPFVHDMIPVMTPEHCVERLTQDFISWALGVYSHADHFLTNSEASRRDLIKVGATLGYEVKEENVKVIQLNADFRKPITEIPVAETMQRYGLKPSDYVLFVSTVESRKNHLSAFKAWLDLIRRHGAGKVPKLVCVGNRGWLNDQVFAMLESNPELRQSIMMVSGVSDPDLANLYKACAFTLYPSSYEGWGLPVTESLCYGKAALLSDSSSLPEAGGEFAVYFKLGDQAELTAQLERLMFDKAFRAECERKIAADFQPRPWRDLGVEIAETIKTWFPEGERHDAPPVEARPELGRYYWLRDVADTAVYPGMRSSEIFRSGDGWWSPDDWGSWTKPKGGALQLHVKPTGQKMRLYVGLLGLQREDCTAEVRIGGMTARKEPLHPGEHRWMPVDIAAEDMSSGVLQISLRSDKAQDFGLYTNGVDTRVTGVGVIGFMLCEADNMQARADFLEALTMRDLGELAKRR</sequence>
<protein>
    <submittedName>
        <fullName evidence="3">Glycosyltransferase</fullName>
    </submittedName>
</protein>
<organism evidence="3 4">
    <name type="scientific">Brevundimonas guildfordensis</name>
    <dbReference type="NCBI Taxonomy" id="2762241"/>
    <lineage>
        <taxon>Bacteria</taxon>
        <taxon>Pseudomonadati</taxon>
        <taxon>Pseudomonadota</taxon>
        <taxon>Alphaproteobacteria</taxon>
        <taxon>Caulobacterales</taxon>
        <taxon>Caulobacteraceae</taxon>
        <taxon>Brevundimonas</taxon>
    </lineage>
</organism>
<accession>A0ABR8R0M8</accession>
<feature type="domain" description="Glycosyl transferase family 1" evidence="2">
    <location>
        <begin position="440"/>
        <end position="596"/>
    </location>
</feature>
<keyword evidence="4" id="KW-1185">Reference proteome</keyword>
<dbReference type="Pfam" id="PF13414">
    <property type="entry name" value="TPR_11"/>
    <property type="match status" value="1"/>
</dbReference>
<proteinExistence type="predicted"/>
<evidence type="ECO:0000256" key="1">
    <source>
        <dbReference type="PROSITE-ProRule" id="PRU00339"/>
    </source>
</evidence>
<evidence type="ECO:0000313" key="4">
    <source>
        <dbReference type="Proteomes" id="UP000638918"/>
    </source>
</evidence>
<dbReference type="SMART" id="SM00028">
    <property type="entry name" value="TPR"/>
    <property type="match status" value="3"/>
</dbReference>
<dbReference type="InterPro" id="IPR011990">
    <property type="entry name" value="TPR-like_helical_dom_sf"/>
</dbReference>
<dbReference type="PANTHER" id="PTHR46401">
    <property type="entry name" value="GLYCOSYLTRANSFERASE WBBK-RELATED"/>
    <property type="match status" value="1"/>
</dbReference>
<dbReference type="SUPFAM" id="SSF48452">
    <property type="entry name" value="TPR-like"/>
    <property type="match status" value="1"/>
</dbReference>
<gene>
    <name evidence="3" type="ORF">H9656_08115</name>
</gene>
<dbReference type="RefSeq" id="WP_191743639.1">
    <property type="nucleotide sequence ID" value="NZ_JACSQU010000001.1"/>
</dbReference>
<dbReference type="EMBL" id="JACSQU010000001">
    <property type="protein sequence ID" value="MBD7941349.1"/>
    <property type="molecule type" value="Genomic_DNA"/>
</dbReference>
<dbReference type="InterPro" id="IPR001296">
    <property type="entry name" value="Glyco_trans_1"/>
</dbReference>
<feature type="repeat" description="TPR" evidence="1">
    <location>
        <begin position="49"/>
        <end position="82"/>
    </location>
</feature>
<dbReference type="Gene3D" id="1.25.40.10">
    <property type="entry name" value="Tetratricopeptide repeat domain"/>
    <property type="match status" value="1"/>
</dbReference>
<dbReference type="Proteomes" id="UP000638918">
    <property type="component" value="Unassembled WGS sequence"/>
</dbReference>
<dbReference type="PROSITE" id="PS50005">
    <property type="entry name" value="TPR"/>
    <property type="match status" value="2"/>
</dbReference>
<evidence type="ECO:0000259" key="2">
    <source>
        <dbReference type="Pfam" id="PF00534"/>
    </source>
</evidence>